<dbReference type="InterPro" id="IPR003582">
    <property type="entry name" value="ShKT_dom"/>
</dbReference>
<dbReference type="PANTHER" id="PTHR46219">
    <property type="entry name" value="PROTEIN CBG11138"/>
    <property type="match status" value="1"/>
</dbReference>
<dbReference type="PANTHER" id="PTHR46219:SF5">
    <property type="entry name" value="SHKT DOMAIN-CONTAINING PROTEIN"/>
    <property type="match status" value="1"/>
</dbReference>
<dbReference type="PROSITE" id="PS51670">
    <property type="entry name" value="SHKT"/>
    <property type="match status" value="2"/>
</dbReference>
<dbReference type="OMA" id="ICIAGGC"/>
<evidence type="ECO:0000259" key="3">
    <source>
        <dbReference type="PROSITE" id="PS51670"/>
    </source>
</evidence>
<protein>
    <submittedName>
        <fullName evidence="4">ShTK domain protein</fullName>
    </submittedName>
</protein>
<accession>W2T483</accession>
<feature type="domain" description="ShKT" evidence="3">
    <location>
        <begin position="129"/>
        <end position="169"/>
    </location>
</feature>
<reference evidence="5" key="1">
    <citation type="journal article" date="2014" name="Nat. Genet.">
        <title>Genome of the human hookworm Necator americanus.</title>
        <authorList>
            <person name="Tang Y.T."/>
            <person name="Gao X."/>
            <person name="Rosa B.A."/>
            <person name="Abubucker S."/>
            <person name="Hallsworth-Pepin K."/>
            <person name="Martin J."/>
            <person name="Tyagi R."/>
            <person name="Heizer E."/>
            <person name="Zhang X."/>
            <person name="Bhonagiri-Palsikar V."/>
            <person name="Minx P."/>
            <person name="Warren W.C."/>
            <person name="Wang Q."/>
            <person name="Zhan B."/>
            <person name="Hotez P.J."/>
            <person name="Sternberg P.W."/>
            <person name="Dougall A."/>
            <person name="Gaze S.T."/>
            <person name="Mulvenna J."/>
            <person name="Sotillo J."/>
            <person name="Ranganathan S."/>
            <person name="Rabelo E.M."/>
            <person name="Wilson R.K."/>
            <person name="Felgner P.L."/>
            <person name="Bethony J."/>
            <person name="Hawdon J.M."/>
            <person name="Gasser R.B."/>
            <person name="Loukas A."/>
            <person name="Mitreva M."/>
        </authorList>
    </citation>
    <scope>NUCLEOTIDE SEQUENCE [LARGE SCALE GENOMIC DNA]</scope>
</reference>
<evidence type="ECO:0000313" key="4">
    <source>
        <dbReference type="EMBL" id="ETN76820.1"/>
    </source>
</evidence>
<proteinExistence type="predicted"/>
<dbReference type="Gene3D" id="1.10.10.1870">
    <property type="entry name" value="ShTK domain-like"/>
    <property type="match status" value="2"/>
</dbReference>
<keyword evidence="2" id="KW-0732">Signal</keyword>
<dbReference type="OrthoDB" id="5863778at2759"/>
<dbReference type="GeneID" id="25351431"/>
<comment type="caution">
    <text evidence="1">Lacks conserved residue(s) required for the propagation of feature annotation.</text>
</comment>
<feature type="signal peptide" evidence="2">
    <location>
        <begin position="1"/>
        <end position="18"/>
    </location>
</feature>
<gene>
    <name evidence="4" type="ORF">NECAME_11402</name>
</gene>
<dbReference type="EMBL" id="KI660205">
    <property type="protein sequence ID" value="ETN76820.1"/>
    <property type="molecule type" value="Genomic_DNA"/>
</dbReference>
<organism evidence="4 5">
    <name type="scientific">Necator americanus</name>
    <name type="common">Human hookworm</name>
    <dbReference type="NCBI Taxonomy" id="51031"/>
    <lineage>
        <taxon>Eukaryota</taxon>
        <taxon>Metazoa</taxon>
        <taxon>Ecdysozoa</taxon>
        <taxon>Nematoda</taxon>
        <taxon>Chromadorea</taxon>
        <taxon>Rhabditida</taxon>
        <taxon>Rhabditina</taxon>
        <taxon>Rhabditomorpha</taxon>
        <taxon>Strongyloidea</taxon>
        <taxon>Ancylostomatidae</taxon>
        <taxon>Bunostominae</taxon>
        <taxon>Necator</taxon>
    </lineage>
</organism>
<feature type="chain" id="PRO_5004824844" evidence="2">
    <location>
        <begin position="19"/>
        <end position="184"/>
    </location>
</feature>
<dbReference type="SMART" id="SM00254">
    <property type="entry name" value="ShKT"/>
    <property type="match status" value="2"/>
</dbReference>
<dbReference type="CTD" id="25351431"/>
<evidence type="ECO:0000256" key="2">
    <source>
        <dbReference type="SAM" id="SignalP"/>
    </source>
</evidence>
<feature type="domain" description="ShKT" evidence="3">
    <location>
        <begin position="81"/>
        <end position="121"/>
    </location>
</feature>
<dbReference type="Proteomes" id="UP000053676">
    <property type="component" value="Unassembled WGS sequence"/>
</dbReference>
<dbReference type="Pfam" id="PF01549">
    <property type="entry name" value="ShK"/>
    <property type="match status" value="2"/>
</dbReference>
<sequence>MSTVLAVLLFIFIEGTQSQYALTCSNGGVGICIAGGCSSPTQLCITTVSGPMCCEVSQIVYTVGPAAPVVAPQVVAPTATCFDRVDPRTGVSDCPSKAFLCNDPLYQQLMTEQCPLTCNKCTGTGTTTCRDFVDPRTGVSNCPLLVAYCRDALYAQLMREQCPRTCGSTSAILSDSPTSEVTIF</sequence>
<dbReference type="KEGG" id="nai:NECAME_11402"/>
<evidence type="ECO:0000313" key="5">
    <source>
        <dbReference type="Proteomes" id="UP000053676"/>
    </source>
</evidence>
<keyword evidence="5" id="KW-1185">Reference proteome</keyword>
<dbReference type="STRING" id="51031.W2T483"/>
<evidence type="ECO:0000256" key="1">
    <source>
        <dbReference type="PROSITE-ProRule" id="PRU01005"/>
    </source>
</evidence>
<name>W2T483_NECAM</name>
<dbReference type="AlphaFoldDB" id="W2T483"/>